<feature type="transmembrane region" description="Helical" evidence="1">
    <location>
        <begin position="53"/>
        <end position="77"/>
    </location>
</feature>
<dbReference type="EMBL" id="LN899819">
    <property type="protein sequence ID" value="CUV11875.1"/>
    <property type="molecule type" value="Genomic_DNA"/>
</dbReference>
<name>A0A0S4TQE3_RALSL</name>
<evidence type="ECO:0000256" key="1">
    <source>
        <dbReference type="SAM" id="Phobius"/>
    </source>
</evidence>
<gene>
    <name evidence="2" type="ORF">RUN39_v1_260022</name>
</gene>
<accession>A0A0S4TQE3</accession>
<keyword evidence="1" id="KW-1133">Transmembrane helix</keyword>
<keyword evidence="1" id="KW-0812">Transmembrane</keyword>
<organism evidence="2">
    <name type="scientific">Ralstonia solanacearum</name>
    <name type="common">Pseudomonas solanacearum</name>
    <dbReference type="NCBI Taxonomy" id="305"/>
    <lineage>
        <taxon>Bacteria</taxon>
        <taxon>Pseudomonadati</taxon>
        <taxon>Pseudomonadota</taxon>
        <taxon>Betaproteobacteria</taxon>
        <taxon>Burkholderiales</taxon>
        <taxon>Burkholderiaceae</taxon>
        <taxon>Ralstonia</taxon>
        <taxon>Ralstonia solanacearum species complex</taxon>
    </lineage>
</organism>
<keyword evidence="1" id="KW-0472">Membrane</keyword>
<dbReference type="PATRIC" id="fig|305.106.peg.1091"/>
<dbReference type="AlphaFoldDB" id="A0A0S4TQE3"/>
<protein>
    <recommendedName>
        <fullName evidence="3">Transmembrane protein</fullName>
    </recommendedName>
</protein>
<proteinExistence type="predicted"/>
<sequence>MKRYPPRRLMLVRWLGFGAWLAGVTVHLLVYALSTQPTQTTEWYASLGGYRALIFGLTHFPLWVAGLGMLALMDCWIRREH</sequence>
<feature type="transmembrane region" description="Helical" evidence="1">
    <location>
        <begin position="12"/>
        <end position="33"/>
    </location>
</feature>
<evidence type="ECO:0000313" key="2">
    <source>
        <dbReference type="EMBL" id="CUV11875.1"/>
    </source>
</evidence>
<reference evidence="2" key="1">
    <citation type="submission" date="2015-10" db="EMBL/GenBank/DDBJ databases">
        <authorList>
            <person name="Gilbert D.G."/>
        </authorList>
    </citation>
    <scope>NUCLEOTIDE SEQUENCE</scope>
    <source>
        <strain evidence="2">Phyl III-seqv23</strain>
    </source>
</reference>
<evidence type="ECO:0008006" key="3">
    <source>
        <dbReference type="Google" id="ProtNLM"/>
    </source>
</evidence>